<evidence type="ECO:0000256" key="4">
    <source>
        <dbReference type="PROSITE-ProRule" id="PRU00175"/>
    </source>
</evidence>
<dbReference type="InterPro" id="IPR013083">
    <property type="entry name" value="Znf_RING/FYVE/PHD"/>
</dbReference>
<dbReference type="GeneID" id="118424647"/>
<dbReference type="Proteomes" id="UP000001554">
    <property type="component" value="Chromosome 10"/>
</dbReference>
<feature type="domain" description="RING-type" evidence="5">
    <location>
        <begin position="84"/>
        <end position="124"/>
    </location>
</feature>
<protein>
    <submittedName>
        <fullName evidence="7">RING finger protein 148-like</fullName>
    </submittedName>
</protein>
<gene>
    <name evidence="7" type="primary">LOC118424647</name>
</gene>
<evidence type="ECO:0000256" key="3">
    <source>
        <dbReference type="ARBA" id="ARBA00022833"/>
    </source>
</evidence>
<evidence type="ECO:0000256" key="2">
    <source>
        <dbReference type="ARBA" id="ARBA00022771"/>
    </source>
</evidence>
<keyword evidence="2 4" id="KW-0863">Zinc-finger</keyword>
<organism evidence="6 7">
    <name type="scientific">Branchiostoma floridae</name>
    <name type="common">Florida lancelet</name>
    <name type="synonym">Amphioxus</name>
    <dbReference type="NCBI Taxonomy" id="7739"/>
    <lineage>
        <taxon>Eukaryota</taxon>
        <taxon>Metazoa</taxon>
        <taxon>Chordata</taxon>
        <taxon>Cephalochordata</taxon>
        <taxon>Leptocardii</taxon>
        <taxon>Amphioxiformes</taxon>
        <taxon>Branchiostomatidae</taxon>
        <taxon>Branchiostoma</taxon>
    </lineage>
</organism>
<proteinExistence type="predicted"/>
<dbReference type="SMART" id="SM00184">
    <property type="entry name" value="RING"/>
    <property type="match status" value="1"/>
</dbReference>
<dbReference type="PANTHER" id="PTHR15710">
    <property type="entry name" value="E3 UBIQUITIN-PROTEIN LIGASE PRAJA"/>
    <property type="match status" value="1"/>
</dbReference>
<dbReference type="InterPro" id="IPR001841">
    <property type="entry name" value="Znf_RING"/>
</dbReference>
<dbReference type="GO" id="GO:0008270">
    <property type="term" value="F:zinc ion binding"/>
    <property type="evidence" value="ECO:0007669"/>
    <property type="project" value="UniProtKB-KW"/>
</dbReference>
<name>A0A9J7LVS3_BRAFL</name>
<dbReference type="KEGG" id="bfo:118424647"/>
<evidence type="ECO:0000313" key="6">
    <source>
        <dbReference type="Proteomes" id="UP000001554"/>
    </source>
</evidence>
<dbReference type="PROSITE" id="PS50089">
    <property type="entry name" value="ZF_RING_2"/>
    <property type="match status" value="1"/>
</dbReference>
<dbReference type="Pfam" id="PF13639">
    <property type="entry name" value="zf-RING_2"/>
    <property type="match status" value="1"/>
</dbReference>
<evidence type="ECO:0000259" key="5">
    <source>
        <dbReference type="PROSITE" id="PS50089"/>
    </source>
</evidence>
<keyword evidence="6" id="KW-1185">Reference proteome</keyword>
<dbReference type="AlphaFoldDB" id="A0A9J7LVS3"/>
<dbReference type="Gene3D" id="3.30.40.10">
    <property type="entry name" value="Zinc/RING finger domain, C3HC4 (zinc finger)"/>
    <property type="match status" value="1"/>
</dbReference>
<dbReference type="PANTHER" id="PTHR15710:SF243">
    <property type="entry name" value="E3 UBIQUITIN-PROTEIN LIGASE PRAJA-2 ISOFORM X1"/>
    <property type="match status" value="1"/>
</dbReference>
<reference evidence="6" key="1">
    <citation type="journal article" date="2020" name="Nat. Ecol. Evol.">
        <title>Deeply conserved synteny resolves early events in vertebrate evolution.</title>
        <authorList>
            <person name="Simakov O."/>
            <person name="Marletaz F."/>
            <person name="Yue J.X."/>
            <person name="O'Connell B."/>
            <person name="Jenkins J."/>
            <person name="Brandt A."/>
            <person name="Calef R."/>
            <person name="Tung C.H."/>
            <person name="Huang T.K."/>
            <person name="Schmutz J."/>
            <person name="Satoh N."/>
            <person name="Yu J.K."/>
            <person name="Putnam N.H."/>
            <person name="Green R.E."/>
            <person name="Rokhsar D.S."/>
        </authorList>
    </citation>
    <scope>NUCLEOTIDE SEQUENCE [LARGE SCALE GENOMIC DNA]</scope>
    <source>
        <strain evidence="6">S238N-H82</strain>
    </source>
</reference>
<dbReference type="SUPFAM" id="SSF57850">
    <property type="entry name" value="RING/U-box"/>
    <property type="match status" value="1"/>
</dbReference>
<keyword evidence="3" id="KW-0862">Zinc</keyword>
<accession>A0A9J7LVS3</accession>
<dbReference type="OrthoDB" id="6427083at2759"/>
<keyword evidence="1" id="KW-0479">Metal-binding</keyword>
<evidence type="ECO:0000256" key="1">
    <source>
        <dbReference type="ARBA" id="ARBA00022723"/>
    </source>
</evidence>
<dbReference type="RefSeq" id="XP_035689198.1">
    <property type="nucleotide sequence ID" value="XM_035833305.1"/>
</dbReference>
<evidence type="ECO:0000313" key="7">
    <source>
        <dbReference type="RefSeq" id="XP_035689198.1"/>
    </source>
</evidence>
<sequence>MDGFTVKLPGGRSIPSDMPLDPWTTRNVILQLHPANTGDITWLWRVTHSEDLGRGRYCVEVSMHRIVGRGEARDTDDAEHGVDCGICQDTEPGSLLVETTKCRHRFHFDCLVKWLQEQNVCPLCWQEDPLRP</sequence>
<reference evidence="7" key="2">
    <citation type="submission" date="2025-08" db="UniProtKB">
        <authorList>
            <consortium name="RefSeq"/>
        </authorList>
    </citation>
    <scope>IDENTIFICATION</scope>
    <source>
        <strain evidence="7">S238N-H82</strain>
        <tissue evidence="7">Testes</tissue>
    </source>
</reference>